<dbReference type="GO" id="GO:0004488">
    <property type="term" value="F:methylenetetrahydrofolate dehydrogenase (NADP+) activity"/>
    <property type="evidence" value="ECO:0007669"/>
    <property type="project" value="UniProtKB-UniRule"/>
</dbReference>
<dbReference type="Pfam" id="PF00763">
    <property type="entry name" value="THF_DHG_CYH"/>
    <property type="match status" value="1"/>
</dbReference>
<dbReference type="Pfam" id="PF02882">
    <property type="entry name" value="THF_DHG_CYH_C"/>
    <property type="match status" value="1"/>
</dbReference>
<evidence type="ECO:0000256" key="6">
    <source>
        <dbReference type="ARBA" id="ARBA00022857"/>
    </source>
</evidence>
<keyword evidence="9 12" id="KW-0486">Methionine biosynthesis</keyword>
<dbReference type="GO" id="GO:0035999">
    <property type="term" value="P:tetrahydrofolate interconversion"/>
    <property type="evidence" value="ECO:0007669"/>
    <property type="project" value="UniProtKB-UniRule"/>
</dbReference>
<dbReference type="NCBIfam" id="NF010785">
    <property type="entry name" value="PRK14188.1"/>
    <property type="match status" value="1"/>
</dbReference>
<reference evidence="15" key="1">
    <citation type="submission" date="2015-04" db="EMBL/GenBank/DDBJ databases">
        <authorList>
            <person name="Syromyatnikov M.Y."/>
            <person name="Popov V.N."/>
        </authorList>
    </citation>
    <scope>NUCLEOTIDE SEQUENCE</scope>
    <source>
        <strain evidence="15">MO-1</strain>
    </source>
</reference>
<evidence type="ECO:0000256" key="9">
    <source>
        <dbReference type="ARBA" id="ARBA00023167"/>
    </source>
</evidence>
<evidence type="ECO:0000256" key="2">
    <source>
        <dbReference type="ARBA" id="ARBA00022563"/>
    </source>
</evidence>
<dbReference type="FunFam" id="3.40.50.720:FF:000094">
    <property type="entry name" value="Bifunctional protein FolD"/>
    <property type="match status" value="1"/>
</dbReference>
<dbReference type="GO" id="GO:0004477">
    <property type="term" value="F:methenyltetrahydrofolate cyclohydrolase activity"/>
    <property type="evidence" value="ECO:0007669"/>
    <property type="project" value="UniProtKB-UniRule"/>
</dbReference>
<dbReference type="Gene3D" id="3.40.50.720">
    <property type="entry name" value="NAD(P)-binding Rossmann-like Domain"/>
    <property type="match status" value="1"/>
</dbReference>
<dbReference type="InterPro" id="IPR000672">
    <property type="entry name" value="THF_DH/CycHdrlase"/>
</dbReference>
<comment type="subunit">
    <text evidence="12">Homodimer.</text>
</comment>
<evidence type="ECO:0000256" key="11">
    <source>
        <dbReference type="ARBA" id="ARBA00036357"/>
    </source>
</evidence>
<dbReference type="PANTHER" id="PTHR48099:SF5">
    <property type="entry name" value="C-1-TETRAHYDROFOLATE SYNTHASE, CYTOPLASMIC"/>
    <property type="match status" value="1"/>
</dbReference>
<dbReference type="InterPro" id="IPR020631">
    <property type="entry name" value="THF_DH/CycHdrlase_NAD-bd_dom"/>
</dbReference>
<dbReference type="GO" id="GO:0005829">
    <property type="term" value="C:cytosol"/>
    <property type="evidence" value="ECO:0007669"/>
    <property type="project" value="TreeGrafter"/>
</dbReference>
<comment type="catalytic activity">
    <reaction evidence="11 12">
        <text>(6R)-5,10-methenyltetrahydrofolate + H2O = (6R)-10-formyltetrahydrofolate + H(+)</text>
        <dbReference type="Rhea" id="RHEA:23700"/>
        <dbReference type="ChEBI" id="CHEBI:15377"/>
        <dbReference type="ChEBI" id="CHEBI:15378"/>
        <dbReference type="ChEBI" id="CHEBI:57455"/>
        <dbReference type="ChEBI" id="CHEBI:195366"/>
        <dbReference type="EC" id="3.5.4.9"/>
    </reaction>
</comment>
<keyword evidence="2 12" id="KW-0554">One-carbon metabolism</keyword>
<dbReference type="PRINTS" id="PR00085">
    <property type="entry name" value="THFDHDRGNASE"/>
</dbReference>
<dbReference type="HAMAP" id="MF_01576">
    <property type="entry name" value="THF_DHG_CYH"/>
    <property type="match status" value="1"/>
</dbReference>
<comment type="similarity">
    <text evidence="12">Belongs to the tetrahydrofolate dehydrogenase/cyclohydrolase family.</text>
</comment>
<evidence type="ECO:0000256" key="3">
    <source>
        <dbReference type="ARBA" id="ARBA00022605"/>
    </source>
</evidence>
<evidence type="ECO:0000256" key="10">
    <source>
        <dbReference type="ARBA" id="ARBA00023268"/>
    </source>
</evidence>
<comment type="catalytic activity">
    <reaction evidence="12">
        <text>(6R)-5,10-methylene-5,6,7,8-tetrahydrofolate + NADP(+) = (6R)-5,10-methenyltetrahydrofolate + NADPH</text>
        <dbReference type="Rhea" id="RHEA:22812"/>
        <dbReference type="ChEBI" id="CHEBI:15636"/>
        <dbReference type="ChEBI" id="CHEBI:57455"/>
        <dbReference type="ChEBI" id="CHEBI:57783"/>
        <dbReference type="ChEBI" id="CHEBI:58349"/>
        <dbReference type="EC" id="1.5.1.5"/>
    </reaction>
</comment>
<keyword evidence="4 12" id="KW-0658">Purine biosynthesis</keyword>
<comment type="caution">
    <text evidence="12">Lacks conserved residue(s) required for the propagation of feature annotation.</text>
</comment>
<evidence type="ECO:0000259" key="14">
    <source>
        <dbReference type="Pfam" id="PF02882"/>
    </source>
</evidence>
<keyword evidence="10 12" id="KW-0511">Multifunctional enzyme</keyword>
<keyword evidence="5 12" id="KW-0378">Hydrolase</keyword>
<evidence type="ECO:0000256" key="1">
    <source>
        <dbReference type="ARBA" id="ARBA00004777"/>
    </source>
</evidence>
<dbReference type="AlphaFoldDB" id="A0A1S7LPP9"/>
<dbReference type="PROSITE" id="PS00767">
    <property type="entry name" value="THF_DHG_CYH_2"/>
    <property type="match status" value="1"/>
</dbReference>
<keyword evidence="7 12" id="KW-0560">Oxidoreductase</keyword>
<dbReference type="UniPathway" id="UPA00193"/>
<dbReference type="SUPFAM" id="SSF51735">
    <property type="entry name" value="NAD(P)-binding Rossmann-fold domains"/>
    <property type="match status" value="1"/>
</dbReference>
<sequence>MAQVIDGKAVALSLREDLRVEVEQLQKNHQLTPGLAVVLVGDDPASHVYVRNKKIACEKAGIASFSHELPDTTSEADLLALIDQLNQDEKVHGILVQLPLPKHIDDKKILEAISPAKDADGFHPYNVGRLATGDPTFQPCTPWGVMELLKSAGVDPNGKHAVVVGRSNIVGKPVALMLLAAHATVTICHSRTPDLPATVGQADIVIAAVGRAKMIPGDWLKEGAVVIDVGINRDDDGKLCGDVDYASCAEKASAITPVPGGVGPMTIAMLLKNTVEGAKRTHGVA</sequence>
<feature type="binding site" evidence="12">
    <location>
        <begin position="165"/>
        <end position="167"/>
    </location>
    <ligand>
        <name>NADP(+)</name>
        <dbReference type="ChEBI" id="CHEBI:58349"/>
    </ligand>
</feature>
<keyword evidence="6 12" id="KW-0521">NADP</keyword>
<comment type="pathway">
    <text evidence="1 12">One-carbon metabolism; tetrahydrofolate interconversion.</text>
</comment>
<dbReference type="PANTHER" id="PTHR48099">
    <property type="entry name" value="C-1-TETRAHYDROFOLATE SYNTHASE, CYTOPLASMIC-RELATED"/>
    <property type="match status" value="1"/>
</dbReference>
<protein>
    <recommendedName>
        <fullName evidence="12">Bifunctional protein FolD</fullName>
    </recommendedName>
    <domain>
        <recommendedName>
            <fullName evidence="12">Methylenetetrahydrofolate dehydrogenase</fullName>
            <ecNumber evidence="12">1.5.1.5</ecNumber>
        </recommendedName>
    </domain>
    <domain>
        <recommendedName>
            <fullName evidence="12">Methenyltetrahydrofolate cyclohydrolase</fullName>
            <ecNumber evidence="12">3.5.4.9</ecNumber>
        </recommendedName>
    </domain>
</protein>
<dbReference type="EMBL" id="LO017727">
    <property type="protein sequence ID" value="CRH07771.1"/>
    <property type="molecule type" value="Genomic_DNA"/>
</dbReference>
<dbReference type="NCBIfam" id="NF008058">
    <property type="entry name" value="PRK10792.1"/>
    <property type="match status" value="1"/>
</dbReference>
<dbReference type="NCBIfam" id="NF010783">
    <property type="entry name" value="PRK14186.1"/>
    <property type="match status" value="1"/>
</dbReference>
<feature type="binding site" evidence="12">
    <location>
        <position position="231"/>
    </location>
    <ligand>
        <name>NADP(+)</name>
        <dbReference type="ChEBI" id="CHEBI:58349"/>
    </ligand>
</feature>
<proteinExistence type="inferred from homology"/>
<dbReference type="InterPro" id="IPR020867">
    <property type="entry name" value="THF_DH/CycHdrlase_CS"/>
</dbReference>
<dbReference type="EC" id="1.5.1.5" evidence="12"/>
<evidence type="ECO:0000256" key="5">
    <source>
        <dbReference type="ARBA" id="ARBA00022801"/>
    </source>
</evidence>
<dbReference type="EC" id="3.5.4.9" evidence="12"/>
<dbReference type="InterPro" id="IPR020630">
    <property type="entry name" value="THF_DH/CycHdrlase_cat_dom"/>
</dbReference>
<evidence type="ECO:0000256" key="8">
    <source>
        <dbReference type="ARBA" id="ARBA00023102"/>
    </source>
</evidence>
<evidence type="ECO:0000259" key="13">
    <source>
        <dbReference type="Pfam" id="PF00763"/>
    </source>
</evidence>
<accession>A0A1S7LPP9</accession>
<dbReference type="SUPFAM" id="SSF53223">
    <property type="entry name" value="Aminoacid dehydrogenase-like, N-terminal domain"/>
    <property type="match status" value="1"/>
</dbReference>
<keyword evidence="3 12" id="KW-0028">Amino-acid biosynthesis</keyword>
<gene>
    <name evidence="12 15" type="primary">folD</name>
    <name evidence="15" type="ORF">MAGMO_3638</name>
</gene>
<dbReference type="Gene3D" id="3.40.50.10860">
    <property type="entry name" value="Leucine Dehydrogenase, chain A, domain 1"/>
    <property type="match status" value="1"/>
</dbReference>
<dbReference type="GO" id="GO:0000105">
    <property type="term" value="P:L-histidine biosynthetic process"/>
    <property type="evidence" value="ECO:0007669"/>
    <property type="project" value="UniProtKB-KW"/>
</dbReference>
<dbReference type="InterPro" id="IPR046346">
    <property type="entry name" value="Aminoacid_DH-like_N_sf"/>
</dbReference>
<evidence type="ECO:0000256" key="7">
    <source>
        <dbReference type="ARBA" id="ARBA00023002"/>
    </source>
</evidence>
<dbReference type="FunFam" id="3.40.50.10860:FF:000001">
    <property type="entry name" value="Bifunctional protein FolD"/>
    <property type="match status" value="1"/>
</dbReference>
<dbReference type="CDD" id="cd01080">
    <property type="entry name" value="NAD_bind_m-THF_DH_Cyclohyd"/>
    <property type="match status" value="1"/>
</dbReference>
<dbReference type="NCBIfam" id="NF010786">
    <property type="entry name" value="PRK14189.1"/>
    <property type="match status" value="1"/>
</dbReference>
<feature type="domain" description="Tetrahydrofolate dehydrogenase/cyclohydrolase catalytic" evidence="13">
    <location>
        <begin position="5"/>
        <end position="120"/>
    </location>
</feature>
<dbReference type="GO" id="GO:0009086">
    <property type="term" value="P:methionine biosynthetic process"/>
    <property type="evidence" value="ECO:0007669"/>
    <property type="project" value="UniProtKB-KW"/>
</dbReference>
<keyword evidence="8 12" id="KW-0368">Histidine biosynthesis</keyword>
<dbReference type="GO" id="GO:0006164">
    <property type="term" value="P:purine nucleotide biosynthetic process"/>
    <property type="evidence" value="ECO:0007669"/>
    <property type="project" value="UniProtKB-KW"/>
</dbReference>
<evidence type="ECO:0000256" key="12">
    <source>
        <dbReference type="HAMAP-Rule" id="MF_01576"/>
    </source>
</evidence>
<comment type="function">
    <text evidence="12">Catalyzes the oxidation of 5,10-methylenetetrahydrofolate to 5,10-methenyltetrahydrofolate and then the hydrolysis of 5,10-methenyltetrahydrofolate to 10-formyltetrahydrofolate.</text>
</comment>
<dbReference type="PROSITE" id="PS00766">
    <property type="entry name" value="THF_DHG_CYH_1"/>
    <property type="match status" value="1"/>
</dbReference>
<evidence type="ECO:0000313" key="15">
    <source>
        <dbReference type="EMBL" id="CRH07771.1"/>
    </source>
</evidence>
<dbReference type="InterPro" id="IPR036291">
    <property type="entry name" value="NAD(P)-bd_dom_sf"/>
</dbReference>
<feature type="domain" description="Tetrahydrofolate dehydrogenase/cyclohydrolase NAD(P)-binding" evidence="14">
    <location>
        <begin position="139"/>
        <end position="281"/>
    </location>
</feature>
<evidence type="ECO:0000256" key="4">
    <source>
        <dbReference type="ARBA" id="ARBA00022755"/>
    </source>
</evidence>
<name>A0A1S7LPP9_MAGMO</name>
<organism evidence="15">
    <name type="scientific">Magnetococcus massalia (strain MO-1)</name>
    <dbReference type="NCBI Taxonomy" id="451514"/>
    <lineage>
        <taxon>Bacteria</taxon>
        <taxon>Pseudomonadati</taxon>
        <taxon>Pseudomonadota</taxon>
        <taxon>Magnetococcia</taxon>
        <taxon>Magnetococcales</taxon>
        <taxon>Magnetococcaceae</taxon>
        <taxon>Magnetococcus</taxon>
    </lineage>
</organism>